<protein>
    <submittedName>
        <fullName evidence="1">Uncharacterized protein</fullName>
    </submittedName>
</protein>
<dbReference type="EMBL" id="HBKO01005963">
    <property type="protein sequence ID" value="CAE2197533.1"/>
    <property type="molecule type" value="Transcribed_RNA"/>
</dbReference>
<dbReference type="AlphaFoldDB" id="A0A7S4M382"/>
<gene>
    <name evidence="1" type="ORF">CPOL0286_LOCUS2887</name>
</gene>
<name>A0A7S4M382_9EUKA</name>
<organism evidence="1">
    <name type="scientific">Prymnesium polylepis</name>
    <dbReference type="NCBI Taxonomy" id="72548"/>
    <lineage>
        <taxon>Eukaryota</taxon>
        <taxon>Haptista</taxon>
        <taxon>Haptophyta</taxon>
        <taxon>Prymnesiophyceae</taxon>
        <taxon>Prymnesiales</taxon>
        <taxon>Prymnesiaceae</taxon>
        <taxon>Prymnesium</taxon>
    </lineage>
</organism>
<sequence length="198" mass="22195">MERGGSGSPPLGSAMNRQYALKRGTLDTITFNRDYDLSDVGTAAKWTFDGSYSSFAKDRLKQPKSTGIAVNLIDTMLSDRATMTQIPMNVANRKDRIQIAHRPELRAFVTDKITNLPVTPAYEQKLTRHKEHTLVHNHEGILGVNIQTALPQKPPRTLTPIEGAPRLPLFRPMGSVQPMNTHPGRHRYFIADVRTKLI</sequence>
<proteinExistence type="predicted"/>
<evidence type="ECO:0000313" key="1">
    <source>
        <dbReference type="EMBL" id="CAE2197533.1"/>
    </source>
</evidence>
<accession>A0A7S4M382</accession>
<reference evidence="1" key="1">
    <citation type="submission" date="2021-01" db="EMBL/GenBank/DDBJ databases">
        <authorList>
            <person name="Corre E."/>
            <person name="Pelletier E."/>
            <person name="Niang G."/>
            <person name="Scheremetjew M."/>
            <person name="Finn R."/>
            <person name="Kale V."/>
            <person name="Holt S."/>
            <person name="Cochrane G."/>
            <person name="Meng A."/>
            <person name="Brown T."/>
            <person name="Cohen L."/>
        </authorList>
    </citation>
    <scope>NUCLEOTIDE SEQUENCE</scope>
    <source>
        <strain evidence="1">UIO037</strain>
    </source>
</reference>